<gene>
    <name evidence="1" type="ORF">BC938DRAFT_483760</name>
</gene>
<organism evidence="1 2">
    <name type="scientific">Jimgerdemannia flammicorona</name>
    <dbReference type="NCBI Taxonomy" id="994334"/>
    <lineage>
        <taxon>Eukaryota</taxon>
        <taxon>Fungi</taxon>
        <taxon>Fungi incertae sedis</taxon>
        <taxon>Mucoromycota</taxon>
        <taxon>Mucoromycotina</taxon>
        <taxon>Endogonomycetes</taxon>
        <taxon>Endogonales</taxon>
        <taxon>Endogonaceae</taxon>
        <taxon>Jimgerdemannia</taxon>
    </lineage>
</organism>
<comment type="caution">
    <text evidence="1">The sequence shown here is derived from an EMBL/GenBank/DDBJ whole genome shotgun (WGS) entry which is preliminary data.</text>
</comment>
<accession>A0A433QBC1</accession>
<keyword evidence="2" id="KW-1185">Reference proteome</keyword>
<dbReference type="EMBL" id="RBNJ01009123">
    <property type="protein sequence ID" value="RUS27065.1"/>
    <property type="molecule type" value="Genomic_DNA"/>
</dbReference>
<dbReference type="Proteomes" id="UP000274822">
    <property type="component" value="Unassembled WGS sequence"/>
</dbReference>
<proteinExistence type="predicted"/>
<name>A0A433QBC1_9FUNG</name>
<evidence type="ECO:0000313" key="2">
    <source>
        <dbReference type="Proteomes" id="UP000274822"/>
    </source>
</evidence>
<protein>
    <submittedName>
        <fullName evidence="1">Uncharacterized protein</fullName>
    </submittedName>
</protein>
<sequence length="100" mass="11196">MIISSPVLSGASLTKLLHSQTLTCNAYNTTYLYTASGRCGTLDYLLGQNRAQPTEKTFPKFRTRLSCTMMYANALSMSPRTTPLSHRNAKVFFEACSFLW</sequence>
<reference evidence="1 2" key="1">
    <citation type="journal article" date="2018" name="New Phytol.">
        <title>Phylogenomics of Endogonaceae and evolution of mycorrhizas within Mucoromycota.</title>
        <authorList>
            <person name="Chang Y."/>
            <person name="Desiro A."/>
            <person name="Na H."/>
            <person name="Sandor L."/>
            <person name="Lipzen A."/>
            <person name="Clum A."/>
            <person name="Barry K."/>
            <person name="Grigoriev I.V."/>
            <person name="Martin F.M."/>
            <person name="Stajich J.E."/>
            <person name="Smith M.E."/>
            <person name="Bonito G."/>
            <person name="Spatafora J.W."/>
        </authorList>
    </citation>
    <scope>NUCLEOTIDE SEQUENCE [LARGE SCALE GENOMIC DNA]</scope>
    <source>
        <strain evidence="1 2">AD002</strain>
    </source>
</reference>
<evidence type="ECO:0000313" key="1">
    <source>
        <dbReference type="EMBL" id="RUS27065.1"/>
    </source>
</evidence>
<dbReference type="AlphaFoldDB" id="A0A433QBC1"/>